<evidence type="ECO:0000313" key="1">
    <source>
        <dbReference type="EMBL" id="HAF4740795.1"/>
    </source>
</evidence>
<proteinExistence type="predicted"/>
<dbReference type="EMBL" id="DAAVQD010000020">
    <property type="protein sequence ID" value="HAF6120340.1"/>
    <property type="molecule type" value="Genomic_DNA"/>
</dbReference>
<accession>A0A759LKY4</accession>
<reference evidence="3" key="2">
    <citation type="submission" date="2020-02" db="EMBL/GenBank/DDBJ databases">
        <authorList>
            <consortium name="NCBI Pathogen Detection Project"/>
        </authorList>
    </citation>
    <scope>NUCLEOTIDE SEQUENCE</scope>
    <source>
        <strain evidence="3">MA.CK_00/00009888</strain>
        <strain evidence="2">MA.CK_93/00004333</strain>
        <strain evidence="1">MA.CK_93/00015421</strain>
        <strain evidence="4">MA.CK_97/00006534</strain>
    </source>
</reference>
<evidence type="ECO:0000313" key="2">
    <source>
        <dbReference type="EMBL" id="HAF6120340.1"/>
    </source>
</evidence>
<comment type="caution">
    <text evidence="3">The sequence shown here is derived from an EMBL/GenBank/DDBJ whole genome shotgun (WGS) entry which is preliminary data.</text>
</comment>
<dbReference type="EMBL" id="DAAXPE010000009">
    <property type="protein sequence ID" value="HAG1982947.1"/>
    <property type="molecule type" value="Genomic_DNA"/>
</dbReference>
<reference evidence="3" key="1">
    <citation type="journal article" date="2018" name="Genome Biol.">
        <title>SKESA: strategic k-mer extension for scrupulous assemblies.</title>
        <authorList>
            <person name="Souvorov A."/>
            <person name="Agarwala R."/>
            <person name="Lipman D.J."/>
        </authorList>
    </citation>
    <scope>NUCLEOTIDE SEQUENCE</scope>
    <source>
        <strain evidence="3">MA.CK_00/00009888</strain>
        <strain evidence="2">MA.CK_93/00004333</strain>
        <strain evidence="1">MA.CK_93/00015421</strain>
        <strain evidence="4">MA.CK_97/00006534</strain>
    </source>
</reference>
<protein>
    <submittedName>
        <fullName evidence="3">Uncharacterized protein</fullName>
    </submittedName>
</protein>
<gene>
    <name evidence="3" type="ORF">G8V98_004653</name>
    <name evidence="4" type="ORF">G8W46_002436</name>
    <name evidence="2" type="ORF">G9F15_004404</name>
    <name evidence="1" type="ORF">G9F29_002529</name>
</gene>
<evidence type="ECO:0000313" key="4">
    <source>
        <dbReference type="EMBL" id="HAG1982947.1"/>
    </source>
</evidence>
<dbReference type="EMBL" id="DAAVHI010000008">
    <property type="protein sequence ID" value="HAF4740795.1"/>
    <property type="molecule type" value="Genomic_DNA"/>
</dbReference>
<evidence type="ECO:0000313" key="3">
    <source>
        <dbReference type="EMBL" id="HAG1943681.1"/>
    </source>
</evidence>
<dbReference type="EMBL" id="DAAXOU010000032">
    <property type="protein sequence ID" value="HAG1943681.1"/>
    <property type="molecule type" value="Genomic_DNA"/>
</dbReference>
<name>A0A759LKY4_SALER</name>
<sequence>MDLKVDGINVYDDEEGKIVSVTVHVMRDEYRSHATTYVELPYFDALTIHEIHTQALNAAKEKLKLIASSI</sequence>
<dbReference type="AlphaFoldDB" id="A0A759LKY4"/>
<organism evidence="3">
    <name type="scientific">Salmonella enterica</name>
    <name type="common">Salmonella choleraesuis</name>
    <dbReference type="NCBI Taxonomy" id="28901"/>
    <lineage>
        <taxon>Bacteria</taxon>
        <taxon>Pseudomonadati</taxon>
        <taxon>Pseudomonadota</taxon>
        <taxon>Gammaproteobacteria</taxon>
        <taxon>Enterobacterales</taxon>
        <taxon>Enterobacteriaceae</taxon>
        <taxon>Salmonella</taxon>
    </lineage>
</organism>